<reference evidence="19" key="1">
    <citation type="journal article" date="2006" name="PLoS Biol.">
        <title>Macronuclear genome sequence of the ciliate Tetrahymena thermophila, a model eukaryote.</title>
        <authorList>
            <person name="Eisen J.A."/>
            <person name="Coyne R.S."/>
            <person name="Wu M."/>
            <person name="Wu D."/>
            <person name="Thiagarajan M."/>
            <person name="Wortman J.R."/>
            <person name="Badger J.H."/>
            <person name="Ren Q."/>
            <person name="Amedeo P."/>
            <person name="Jones K.M."/>
            <person name="Tallon L.J."/>
            <person name="Delcher A.L."/>
            <person name="Salzberg S.L."/>
            <person name="Silva J.C."/>
            <person name="Haas B.J."/>
            <person name="Majoros W.H."/>
            <person name="Farzad M."/>
            <person name="Carlton J.M."/>
            <person name="Smith R.K. Jr."/>
            <person name="Garg J."/>
            <person name="Pearlman R.E."/>
            <person name="Karrer K.M."/>
            <person name="Sun L."/>
            <person name="Manning G."/>
            <person name="Elde N.C."/>
            <person name="Turkewitz A.P."/>
            <person name="Asai D.J."/>
            <person name="Wilkes D.E."/>
            <person name="Wang Y."/>
            <person name="Cai H."/>
            <person name="Collins K."/>
            <person name="Stewart B.A."/>
            <person name="Lee S.R."/>
            <person name="Wilamowska K."/>
            <person name="Weinberg Z."/>
            <person name="Ruzzo W.L."/>
            <person name="Wloga D."/>
            <person name="Gaertig J."/>
            <person name="Frankel J."/>
            <person name="Tsao C.-C."/>
            <person name="Gorovsky M.A."/>
            <person name="Keeling P.J."/>
            <person name="Waller R.F."/>
            <person name="Patron N.J."/>
            <person name="Cherry J.M."/>
            <person name="Stover N.A."/>
            <person name="Krieger C.J."/>
            <person name="del Toro C."/>
            <person name="Ryder H.F."/>
            <person name="Williamson S.C."/>
            <person name="Barbeau R.A."/>
            <person name="Hamilton E.P."/>
            <person name="Orias E."/>
        </authorList>
    </citation>
    <scope>NUCLEOTIDE SEQUENCE [LARGE SCALE GENOMIC DNA]</scope>
    <source>
        <strain evidence="19">SB210</strain>
    </source>
</reference>
<keyword evidence="8" id="KW-0106">Calcium</keyword>
<keyword evidence="15" id="KW-0175">Coiled coil</keyword>
<evidence type="ECO:0000313" key="18">
    <source>
        <dbReference type="EMBL" id="EAR89938.1"/>
    </source>
</evidence>
<comment type="subcellular location">
    <subcellularLocation>
        <location evidence="1">Mitochondrion inner membrane</location>
        <topology evidence="1">Multi-pass membrane protein</topology>
    </subcellularLocation>
</comment>
<evidence type="ECO:0000256" key="5">
    <source>
        <dbReference type="ARBA" id="ARBA00022673"/>
    </source>
</evidence>
<keyword evidence="4" id="KW-0109">Calcium transport</keyword>
<proteinExistence type="inferred from homology"/>
<dbReference type="STRING" id="312017.I7M0N6"/>
<dbReference type="RefSeq" id="XP_001010183.1">
    <property type="nucleotide sequence ID" value="XM_001010183.3"/>
</dbReference>
<dbReference type="GO" id="GO:0015292">
    <property type="term" value="F:uniporter activity"/>
    <property type="evidence" value="ECO:0007669"/>
    <property type="project" value="TreeGrafter"/>
</dbReference>
<evidence type="ECO:0000256" key="7">
    <source>
        <dbReference type="ARBA" id="ARBA00022792"/>
    </source>
</evidence>
<keyword evidence="13" id="KW-0407">Ion channel</keyword>
<gene>
    <name evidence="18" type="ORF">TTHERM_00561290</name>
</gene>
<evidence type="ECO:0000256" key="2">
    <source>
        <dbReference type="ARBA" id="ARBA00005653"/>
    </source>
</evidence>
<evidence type="ECO:0000256" key="1">
    <source>
        <dbReference type="ARBA" id="ARBA00004448"/>
    </source>
</evidence>
<evidence type="ECO:0000256" key="11">
    <source>
        <dbReference type="ARBA" id="ARBA00023128"/>
    </source>
</evidence>
<dbReference type="AlphaFoldDB" id="I7M0N6"/>
<keyword evidence="9 16" id="KW-1133">Transmembrane helix</keyword>
<comment type="catalytic activity">
    <reaction evidence="14">
        <text>Ca(2+)(in) = Ca(2+)(out)</text>
        <dbReference type="Rhea" id="RHEA:29671"/>
        <dbReference type="ChEBI" id="CHEBI:29108"/>
    </reaction>
</comment>
<evidence type="ECO:0000256" key="15">
    <source>
        <dbReference type="SAM" id="Coils"/>
    </source>
</evidence>
<dbReference type="OrthoDB" id="291964at2759"/>
<evidence type="ECO:0000256" key="13">
    <source>
        <dbReference type="ARBA" id="ARBA00023303"/>
    </source>
</evidence>
<evidence type="ECO:0000256" key="12">
    <source>
        <dbReference type="ARBA" id="ARBA00023136"/>
    </source>
</evidence>
<evidence type="ECO:0000256" key="8">
    <source>
        <dbReference type="ARBA" id="ARBA00022837"/>
    </source>
</evidence>
<comment type="similarity">
    <text evidence="2">Belongs to the MCU (TC 1.A.77) family.</text>
</comment>
<evidence type="ECO:0000256" key="16">
    <source>
        <dbReference type="SAM" id="Phobius"/>
    </source>
</evidence>
<feature type="transmembrane region" description="Helical" evidence="16">
    <location>
        <begin position="261"/>
        <end position="283"/>
    </location>
</feature>
<evidence type="ECO:0000259" key="17">
    <source>
        <dbReference type="Pfam" id="PF04678"/>
    </source>
</evidence>
<keyword evidence="7" id="KW-0999">Mitochondrion inner membrane</keyword>
<evidence type="ECO:0000256" key="14">
    <source>
        <dbReference type="ARBA" id="ARBA00036634"/>
    </source>
</evidence>
<sequence length="362" mass="42864">MILRNILKHTQKSFQNQKLFYYPVHQAFSSLAAIQKDLNFKNPFKIIMSRKNEDLFEIEVLFANQQQEQVTVLQTDSEGNIGDLLEGIREQYKIKGDLRAYTLDKKELSETVMLDDLEGSNFYICDLTNKHLFLVHNQDVEIKNEYQKIDKYCKDINLSYIQKQTIINYLNRVDTIVRMKTGQEIFSDESQQPDKRLLINKSDLVKSMIEALPTNKNQHTEYEASLMLRYQELQKVLSQMSQQKAFIDNIAHKQVKRKMSLGLFALVGQFCFVGFGTYHVWSWDIVEPMAYFLTSAGVIYLNTHFFKYFQDYSNEGFYDYLKDKQLEKLYLKYEFNLDQYNLIQQEINSLERKLKSLLLSNF</sequence>
<accession>I7M0N6</accession>
<name>I7M0N6_TETTS</name>
<dbReference type="InterPro" id="IPR039055">
    <property type="entry name" value="MCU_fam"/>
</dbReference>
<evidence type="ECO:0000313" key="19">
    <source>
        <dbReference type="Proteomes" id="UP000009168"/>
    </source>
</evidence>
<keyword evidence="3" id="KW-0813">Transport</keyword>
<evidence type="ECO:0000256" key="9">
    <source>
        <dbReference type="ARBA" id="ARBA00022989"/>
    </source>
</evidence>
<keyword evidence="11" id="KW-0496">Mitochondrion</keyword>
<keyword evidence="10" id="KW-0406">Ion transport</keyword>
<protein>
    <submittedName>
        <fullName evidence="18">Transmembrane protein, putative</fullName>
    </submittedName>
</protein>
<dbReference type="KEGG" id="tet:TTHERM_00561290"/>
<organism evidence="18 19">
    <name type="scientific">Tetrahymena thermophila (strain SB210)</name>
    <dbReference type="NCBI Taxonomy" id="312017"/>
    <lineage>
        <taxon>Eukaryota</taxon>
        <taxon>Sar</taxon>
        <taxon>Alveolata</taxon>
        <taxon>Ciliophora</taxon>
        <taxon>Intramacronucleata</taxon>
        <taxon>Oligohymenophorea</taxon>
        <taxon>Hymenostomatida</taxon>
        <taxon>Tetrahymenina</taxon>
        <taxon>Tetrahymenidae</taxon>
        <taxon>Tetrahymena</taxon>
    </lineage>
</organism>
<keyword evidence="5" id="KW-0107">Calcium channel</keyword>
<dbReference type="OMA" id="HSKFSNY"/>
<evidence type="ECO:0000256" key="10">
    <source>
        <dbReference type="ARBA" id="ARBA00023065"/>
    </source>
</evidence>
<evidence type="ECO:0000256" key="4">
    <source>
        <dbReference type="ARBA" id="ARBA00022568"/>
    </source>
</evidence>
<dbReference type="Pfam" id="PF04678">
    <property type="entry name" value="MCU"/>
    <property type="match status" value="1"/>
</dbReference>
<keyword evidence="12 16" id="KW-0472">Membrane</keyword>
<keyword evidence="6 16" id="KW-0812">Transmembrane</keyword>
<dbReference type="PANTHER" id="PTHR13462">
    <property type="entry name" value="CALCIUM UNIPORTER PROTEIN, MITOCHONDRIAL"/>
    <property type="match status" value="1"/>
</dbReference>
<dbReference type="GO" id="GO:0036444">
    <property type="term" value="P:calcium import into the mitochondrion"/>
    <property type="evidence" value="ECO:0007669"/>
    <property type="project" value="TreeGrafter"/>
</dbReference>
<dbReference type="InterPro" id="IPR006769">
    <property type="entry name" value="MCU_C"/>
</dbReference>
<dbReference type="InParanoid" id="I7M0N6"/>
<dbReference type="Proteomes" id="UP000009168">
    <property type="component" value="Unassembled WGS sequence"/>
</dbReference>
<dbReference type="EMBL" id="GG662808">
    <property type="protein sequence ID" value="EAR89938.1"/>
    <property type="molecule type" value="Genomic_DNA"/>
</dbReference>
<dbReference type="GO" id="GO:0005262">
    <property type="term" value="F:calcium channel activity"/>
    <property type="evidence" value="ECO:0007669"/>
    <property type="project" value="UniProtKB-KW"/>
</dbReference>
<keyword evidence="19" id="KW-1185">Reference proteome</keyword>
<evidence type="ECO:0000256" key="3">
    <source>
        <dbReference type="ARBA" id="ARBA00022448"/>
    </source>
</evidence>
<dbReference type="PANTHER" id="PTHR13462:SF10">
    <property type="entry name" value="CALCIUM UNIPORTER PROTEIN, MITOCHONDRIAL"/>
    <property type="match status" value="1"/>
</dbReference>
<dbReference type="HOGENOM" id="CLU_766161_0_0_1"/>
<dbReference type="GO" id="GO:1990246">
    <property type="term" value="C:uniplex complex"/>
    <property type="evidence" value="ECO:0007669"/>
    <property type="project" value="TreeGrafter"/>
</dbReference>
<feature type="domain" description="Calcium uniporter protein C-terminal" evidence="17">
    <location>
        <begin position="182"/>
        <end position="341"/>
    </location>
</feature>
<dbReference type="TCDB" id="1.A.77.1.11">
    <property type="family name" value="the mg(2+)/ca(2+) uniporter (mcu) family"/>
</dbReference>
<evidence type="ECO:0000256" key="6">
    <source>
        <dbReference type="ARBA" id="ARBA00022692"/>
    </source>
</evidence>
<feature type="coiled-coil region" evidence="15">
    <location>
        <begin position="333"/>
        <end position="360"/>
    </location>
</feature>
<dbReference type="eggNOG" id="KOG2966">
    <property type="taxonomic scope" value="Eukaryota"/>
</dbReference>
<dbReference type="GeneID" id="7834896"/>
<dbReference type="GO" id="GO:0051560">
    <property type="term" value="P:mitochondrial calcium ion homeostasis"/>
    <property type="evidence" value="ECO:0007669"/>
    <property type="project" value="InterPro"/>
</dbReference>